<dbReference type="GO" id="GO:0000226">
    <property type="term" value="P:microtubule cytoskeleton organization"/>
    <property type="evidence" value="ECO:0007669"/>
    <property type="project" value="TreeGrafter"/>
</dbReference>
<evidence type="ECO:0000259" key="1">
    <source>
        <dbReference type="Pfam" id="PF12348"/>
    </source>
</evidence>
<dbReference type="Pfam" id="PF12348">
    <property type="entry name" value="CLASP_N"/>
    <property type="match status" value="1"/>
</dbReference>
<dbReference type="PANTHER" id="PTHR21567">
    <property type="entry name" value="CLASP"/>
    <property type="match status" value="1"/>
</dbReference>
<dbReference type="SUPFAM" id="SSF48371">
    <property type="entry name" value="ARM repeat"/>
    <property type="match status" value="1"/>
</dbReference>
<keyword evidence="3" id="KW-1185">Reference proteome</keyword>
<feature type="domain" description="CLASP N-terminal" evidence="1">
    <location>
        <begin position="17"/>
        <end position="161"/>
    </location>
</feature>
<dbReference type="InterPro" id="IPR016024">
    <property type="entry name" value="ARM-type_fold"/>
</dbReference>
<dbReference type="Gene3D" id="1.25.10.10">
    <property type="entry name" value="Leucine-rich Repeat Variant"/>
    <property type="match status" value="1"/>
</dbReference>
<comment type="caution">
    <text evidence="2">The sequence shown here is derived from an EMBL/GenBank/DDBJ whole genome shotgun (WGS) entry which is preliminary data.</text>
</comment>
<dbReference type="AlphaFoldDB" id="A0A7K5CWF2"/>
<dbReference type="EMBL" id="VYXB01001751">
    <property type="protein sequence ID" value="NWS11969.1"/>
    <property type="molecule type" value="Genomic_DNA"/>
</dbReference>
<dbReference type="InterPro" id="IPR024395">
    <property type="entry name" value="CLASP_N_dom"/>
</dbReference>
<dbReference type="Proteomes" id="UP000525089">
    <property type="component" value="Unassembled WGS sequence"/>
</dbReference>
<dbReference type="InterPro" id="IPR011989">
    <property type="entry name" value="ARM-like"/>
</dbReference>
<dbReference type="GO" id="GO:0005881">
    <property type="term" value="C:cytoplasmic microtubule"/>
    <property type="evidence" value="ECO:0007669"/>
    <property type="project" value="TreeGrafter"/>
</dbReference>
<evidence type="ECO:0000313" key="3">
    <source>
        <dbReference type="Proteomes" id="UP000525089"/>
    </source>
</evidence>
<dbReference type="GO" id="GO:0008017">
    <property type="term" value="F:microtubule binding"/>
    <property type="evidence" value="ECO:0007669"/>
    <property type="project" value="TreeGrafter"/>
</dbReference>
<protein>
    <submittedName>
        <fullName evidence="2">TGRM2 protein</fullName>
    </submittedName>
</protein>
<feature type="non-terminal residue" evidence="2">
    <location>
        <position position="166"/>
    </location>
</feature>
<feature type="non-terminal residue" evidence="2">
    <location>
        <position position="1"/>
    </location>
</feature>
<name>A0A7K5CWF2_9TYRA</name>
<dbReference type="PANTHER" id="PTHR21567:SF42">
    <property type="entry name" value="TOG ARRAY REGULATOR OF AXONEMAL MICROTUBULES PROTEIN 2"/>
    <property type="match status" value="1"/>
</dbReference>
<accession>A0A7K5CWF2</accession>
<evidence type="ECO:0000313" key="2">
    <source>
        <dbReference type="EMBL" id="NWS11969.1"/>
    </source>
</evidence>
<proteinExistence type="predicted"/>
<gene>
    <name evidence="2" type="primary">Togaram2_0</name>
    <name evidence="2" type="ORF">PACMIN_R11088</name>
</gene>
<organism evidence="2 3">
    <name type="scientific">Pachyramphus minor</name>
    <dbReference type="NCBI Taxonomy" id="369605"/>
    <lineage>
        <taxon>Eukaryota</taxon>
        <taxon>Metazoa</taxon>
        <taxon>Chordata</taxon>
        <taxon>Craniata</taxon>
        <taxon>Vertebrata</taxon>
        <taxon>Euteleostomi</taxon>
        <taxon>Archelosauria</taxon>
        <taxon>Archosauria</taxon>
        <taxon>Dinosauria</taxon>
        <taxon>Saurischia</taxon>
        <taxon>Theropoda</taxon>
        <taxon>Coelurosauria</taxon>
        <taxon>Aves</taxon>
        <taxon>Neognathae</taxon>
        <taxon>Neoaves</taxon>
        <taxon>Telluraves</taxon>
        <taxon>Australaves</taxon>
        <taxon>Passeriformes</taxon>
        <taxon>Tyrannidae</taxon>
        <taxon>Pachyramphus</taxon>
    </lineage>
</organism>
<reference evidence="2 3" key="1">
    <citation type="submission" date="2019-09" db="EMBL/GenBank/DDBJ databases">
        <title>Bird 10,000 Genomes (B10K) Project - Family phase.</title>
        <authorList>
            <person name="Zhang G."/>
        </authorList>
    </citation>
    <scope>NUCLEOTIDE SEQUENCE [LARGE SCALE GENOMIC DNA]</scope>
    <source>
        <strain evidence="2">B10K-DU-001-72</strain>
        <tissue evidence="2">Muscle</tissue>
    </source>
</reference>
<dbReference type="GO" id="GO:0005929">
    <property type="term" value="C:cilium"/>
    <property type="evidence" value="ECO:0007669"/>
    <property type="project" value="TreeGrafter"/>
</dbReference>
<sequence>ELKEKGLLSIKGLAISHSKVLLCRLHEVSMAVTKEVSSLRSKVSHSAIVVLGELFVALKKDMDSAVAEVARVLLQTVCNSPEFLQKAASQALGIMVENVTPSRAMTALLDSGVQHRHVLARKCAAKHLLTVVEKIGAEKLAATPLRAERLLRLVVKLAQDCHKDTR</sequence>